<name>E6WWK0_PSEUU</name>
<protein>
    <submittedName>
        <fullName evidence="2">Anti-anti-sigma factor</fullName>
    </submittedName>
</protein>
<dbReference type="PANTHER" id="PTHR33495:SF2">
    <property type="entry name" value="ANTI-SIGMA FACTOR ANTAGONIST TM_1081-RELATED"/>
    <property type="match status" value="1"/>
</dbReference>
<reference evidence="2 3" key="1">
    <citation type="submission" date="2011-01" db="EMBL/GenBank/DDBJ databases">
        <title>Complete sequence of Pseudoxanthomonas suwonensis 11-1.</title>
        <authorList>
            <consortium name="US DOE Joint Genome Institute"/>
            <person name="Lucas S."/>
            <person name="Copeland A."/>
            <person name="Lapidus A."/>
            <person name="Cheng J.-F."/>
            <person name="Goodwin L."/>
            <person name="Pitluck S."/>
            <person name="Teshima H."/>
            <person name="Detter J.C."/>
            <person name="Han C."/>
            <person name="Tapia R."/>
            <person name="Land M."/>
            <person name="Hauser L."/>
            <person name="Kyrpides N."/>
            <person name="Ivanova N."/>
            <person name="Ovchinnikova G."/>
            <person name="Siebers A.K."/>
            <person name="Allgaier M."/>
            <person name="Thelen M.P."/>
            <person name="Hugenholtz P."/>
            <person name="Gladden J."/>
            <person name="Woyke T."/>
        </authorList>
    </citation>
    <scope>NUCLEOTIDE SEQUENCE [LARGE SCALE GENOMIC DNA]</scope>
    <source>
        <strain evidence="3">11-1</strain>
    </source>
</reference>
<keyword evidence="3" id="KW-1185">Reference proteome</keyword>
<dbReference type="InterPro" id="IPR036513">
    <property type="entry name" value="STAS_dom_sf"/>
</dbReference>
<dbReference type="AlphaFoldDB" id="E6WWK0"/>
<proteinExistence type="predicted"/>
<dbReference type="PANTHER" id="PTHR33495">
    <property type="entry name" value="ANTI-SIGMA FACTOR ANTAGONIST TM_1081-RELATED-RELATED"/>
    <property type="match status" value="1"/>
</dbReference>
<dbReference type="CDD" id="cd07043">
    <property type="entry name" value="STAS_anti-anti-sigma_factors"/>
    <property type="match status" value="1"/>
</dbReference>
<dbReference type="OrthoDB" id="9808221at2"/>
<dbReference type="Proteomes" id="UP000008632">
    <property type="component" value="Chromosome"/>
</dbReference>
<dbReference type="SUPFAM" id="SSF52091">
    <property type="entry name" value="SpoIIaa-like"/>
    <property type="match status" value="1"/>
</dbReference>
<dbReference type="EMBL" id="CP002446">
    <property type="protein sequence ID" value="ADV28549.1"/>
    <property type="molecule type" value="Genomic_DNA"/>
</dbReference>
<dbReference type="GO" id="GO:0043856">
    <property type="term" value="F:anti-sigma factor antagonist activity"/>
    <property type="evidence" value="ECO:0007669"/>
    <property type="project" value="TreeGrafter"/>
</dbReference>
<gene>
    <name evidence="2" type="ordered locus">Psesu_2722</name>
</gene>
<sequence length="133" mass="14589">MSQLRIDPTPPQNGVQRIAVSGRLDTGSHSELDHAIDPLLADERVSSVVLDLEGLNYISSAGLRSLSRVRRALARRHRSVLLINPQPQIQKVFDVVDAVPLKDVFASVEEADQYLDAMQRKLVAKVAAAQVQA</sequence>
<dbReference type="InterPro" id="IPR002645">
    <property type="entry name" value="STAS_dom"/>
</dbReference>
<feature type="domain" description="STAS" evidence="1">
    <location>
        <begin position="13"/>
        <end position="115"/>
    </location>
</feature>
<evidence type="ECO:0000259" key="1">
    <source>
        <dbReference type="PROSITE" id="PS50801"/>
    </source>
</evidence>
<dbReference type="Pfam" id="PF01740">
    <property type="entry name" value="STAS"/>
    <property type="match status" value="1"/>
</dbReference>
<dbReference type="RefSeq" id="WP_013536375.1">
    <property type="nucleotide sequence ID" value="NC_014924.1"/>
</dbReference>
<dbReference type="PROSITE" id="PS50801">
    <property type="entry name" value="STAS"/>
    <property type="match status" value="1"/>
</dbReference>
<organism evidence="2 3">
    <name type="scientific">Pseudoxanthomonas suwonensis (strain 11-1)</name>
    <dbReference type="NCBI Taxonomy" id="743721"/>
    <lineage>
        <taxon>Bacteria</taxon>
        <taxon>Pseudomonadati</taxon>
        <taxon>Pseudomonadota</taxon>
        <taxon>Gammaproteobacteria</taxon>
        <taxon>Lysobacterales</taxon>
        <taxon>Lysobacteraceae</taxon>
        <taxon>Pseudoxanthomonas</taxon>
    </lineage>
</organism>
<evidence type="ECO:0000313" key="3">
    <source>
        <dbReference type="Proteomes" id="UP000008632"/>
    </source>
</evidence>
<dbReference type="HOGENOM" id="CLU_115403_9_0_6"/>
<evidence type="ECO:0000313" key="2">
    <source>
        <dbReference type="EMBL" id="ADV28549.1"/>
    </source>
</evidence>
<dbReference type="Gene3D" id="3.30.750.24">
    <property type="entry name" value="STAS domain"/>
    <property type="match status" value="1"/>
</dbReference>
<dbReference type="KEGG" id="psu:Psesu_2722"/>
<dbReference type="STRING" id="743721.Psesu_2722"/>
<dbReference type="eggNOG" id="COG1366">
    <property type="taxonomic scope" value="Bacteria"/>
</dbReference>
<accession>E6WWK0</accession>